<evidence type="ECO:0000313" key="2">
    <source>
        <dbReference type="EMBL" id="CAE78589.1"/>
    </source>
</evidence>
<dbReference type="KEGG" id="bba:Bd0625"/>
<reference evidence="2 3" key="1">
    <citation type="journal article" date="2004" name="Science">
        <title>A predator unmasked: life cycle of Bdellovibrio bacteriovorus from a genomic perspective.</title>
        <authorList>
            <person name="Rendulic S."/>
            <person name="Jagtap P."/>
            <person name="Rosinus A."/>
            <person name="Eppinger M."/>
            <person name="Baar C."/>
            <person name="Lanz C."/>
            <person name="Keller H."/>
            <person name="Lambert C."/>
            <person name="Evans K.J."/>
            <person name="Goesmann A."/>
            <person name="Meyer F."/>
            <person name="Sockett R.E."/>
            <person name="Schuster S.C."/>
        </authorList>
    </citation>
    <scope>NUCLEOTIDE SEQUENCE [LARGE SCALE GENOMIC DNA]</scope>
    <source>
        <strain evidence="3">ATCC 15356 / DSM 50701 / NCIMB 9529 / HD100</strain>
    </source>
</reference>
<dbReference type="HOGENOM" id="CLU_673805_0_0_7"/>
<gene>
    <name evidence="2" type="ordered locus">Bd0625</name>
</gene>
<evidence type="ECO:0000256" key="1">
    <source>
        <dbReference type="SAM" id="MobiDB-lite"/>
    </source>
</evidence>
<organism evidence="2 3">
    <name type="scientific">Bdellovibrio bacteriovorus (strain ATCC 15356 / DSM 50701 / NCIMB 9529 / HD100)</name>
    <dbReference type="NCBI Taxonomy" id="264462"/>
    <lineage>
        <taxon>Bacteria</taxon>
        <taxon>Pseudomonadati</taxon>
        <taxon>Bdellovibrionota</taxon>
        <taxon>Bdellovibrionia</taxon>
        <taxon>Bdellovibrionales</taxon>
        <taxon>Pseudobdellovibrionaceae</taxon>
        <taxon>Bdellovibrio</taxon>
    </lineage>
</organism>
<feature type="region of interest" description="Disordered" evidence="1">
    <location>
        <begin position="48"/>
        <end position="68"/>
    </location>
</feature>
<dbReference type="eggNOG" id="COG2304">
    <property type="taxonomic scope" value="Bacteria"/>
</dbReference>
<proteinExistence type="predicted"/>
<evidence type="ECO:0008006" key="4">
    <source>
        <dbReference type="Google" id="ProtNLM"/>
    </source>
</evidence>
<dbReference type="Proteomes" id="UP000008080">
    <property type="component" value="Chromosome"/>
</dbReference>
<protein>
    <recommendedName>
        <fullName evidence="4">VWFA domain-containing protein</fullName>
    </recommendedName>
</protein>
<feature type="compositionally biased region" description="Basic and acidic residues" evidence="1">
    <location>
        <begin position="49"/>
        <end position="59"/>
    </location>
</feature>
<evidence type="ECO:0000313" key="3">
    <source>
        <dbReference type="Proteomes" id="UP000008080"/>
    </source>
</evidence>
<keyword evidence="3" id="KW-1185">Reference proteome</keyword>
<accession>Q6MQ58</accession>
<name>Q6MQ58_BDEBA</name>
<dbReference type="AlphaFoldDB" id="Q6MQ58"/>
<dbReference type="STRING" id="264462.Bd0625"/>
<sequence>MGHKNPCVIMQQRGVWIMSLKKWQGVRWASVLLVLALSACGPVKFSAPSKDDVGTDGKTPDPVPTPGATLRDVHYNSTVQASDNKLDIILVIDDSNSMLPDNRKLAANLSAFITKLQNSNIDWQMCATVTRALPVTDTTNAWGASIYWQKNATASTSLGMVLKKSSNVDLNTVFAHTIEYIGAGYKNSDDERAIKAAYHHVYNGDYHYNPNNGCYRADAGIAYIIISDEDERSIGGDASQQVYAGELKALENEDKPQVFVDYVRSTFGATQRFTVNSIIVKPGDSSCKASQDAGGAKSHYGFKYAELSQLTGGGIGSICDSDYSTNLNLFIDKIKDSLSSVPLECTPVGTVNVTITPSIGTVESRVEGQSIVFSTAVPAGRTIDITYKCADDSRSPSSVGGKVTPLKEEGFLSRMLSFFRNLF</sequence>
<dbReference type="EMBL" id="BX842647">
    <property type="protein sequence ID" value="CAE78589.1"/>
    <property type="molecule type" value="Genomic_DNA"/>
</dbReference>